<dbReference type="InterPro" id="IPR036683">
    <property type="entry name" value="CO_DH_flav_C_dom_sf"/>
</dbReference>
<proteinExistence type="predicted"/>
<comment type="caution">
    <text evidence="5">The sequence shown here is derived from an EMBL/GenBank/DDBJ whole genome shotgun (WGS) entry which is preliminary data.</text>
</comment>
<dbReference type="Pfam" id="PF00941">
    <property type="entry name" value="FAD_binding_5"/>
    <property type="match status" value="1"/>
</dbReference>
<reference evidence="5 6" key="1">
    <citation type="submission" date="2019-07" db="EMBL/GenBank/DDBJ databases">
        <title>Whole genome shotgun sequence of Pseudonocardia sulfidoxydans NBRC 16205.</title>
        <authorList>
            <person name="Hosoyama A."/>
            <person name="Uohara A."/>
            <person name="Ohji S."/>
            <person name="Ichikawa N."/>
        </authorList>
    </citation>
    <scope>NUCLEOTIDE SEQUENCE [LARGE SCALE GENOMIC DNA]</scope>
    <source>
        <strain evidence="5 6">NBRC 16205</strain>
    </source>
</reference>
<dbReference type="Pfam" id="PF03450">
    <property type="entry name" value="CO_deh_flav_C"/>
    <property type="match status" value="1"/>
</dbReference>
<dbReference type="Gene3D" id="3.30.43.10">
    <property type="entry name" value="Uridine Diphospho-n-acetylenolpyruvylglucosamine Reductase, domain 2"/>
    <property type="match status" value="1"/>
</dbReference>
<dbReference type="SMART" id="SM01092">
    <property type="entry name" value="CO_deh_flav_C"/>
    <property type="match status" value="1"/>
</dbReference>
<dbReference type="PROSITE" id="PS51387">
    <property type="entry name" value="FAD_PCMH"/>
    <property type="match status" value="1"/>
</dbReference>
<keyword evidence="2" id="KW-0274">FAD</keyword>
<dbReference type="SUPFAM" id="SSF55447">
    <property type="entry name" value="CO dehydrogenase flavoprotein C-terminal domain-like"/>
    <property type="match status" value="1"/>
</dbReference>
<dbReference type="SUPFAM" id="SSF56176">
    <property type="entry name" value="FAD-binding/transporter-associated domain-like"/>
    <property type="match status" value="1"/>
</dbReference>
<sequence length="294" mass="30308">MKPIDFHLHRPTTLAEAIALLAEHGDDAKVLAGGQSLLPLLNFRLARPEHVVDLGRLTTLRTTRRTTDGLTLGAMVTYARAEASRAVAEDAPLLAAALPFVAHKPVRARGTVGGSIAHGDPAAELPAVIRALDAVMVAAGPRGVRRIPAAEFFVGNLVTALEVDEILTGIDVARPARGTGAAFTEVGRRQGDFALVGAGAQVTVADGVVVDVRIALTGIAGVPHRATEAETLLTGVPPADLDLDAAADATRAVIAPSGDLHATADYRRDVAGVLLGRVVATAVERATGHAHRAA</sequence>
<organism evidence="5 6">
    <name type="scientific">Pseudonocardia sulfidoxydans NBRC 16205</name>
    <dbReference type="NCBI Taxonomy" id="1223511"/>
    <lineage>
        <taxon>Bacteria</taxon>
        <taxon>Bacillati</taxon>
        <taxon>Actinomycetota</taxon>
        <taxon>Actinomycetes</taxon>
        <taxon>Pseudonocardiales</taxon>
        <taxon>Pseudonocardiaceae</taxon>
        <taxon>Pseudonocardia</taxon>
    </lineage>
</organism>
<dbReference type="GO" id="GO:0016491">
    <property type="term" value="F:oxidoreductase activity"/>
    <property type="evidence" value="ECO:0007669"/>
    <property type="project" value="UniProtKB-KW"/>
</dbReference>
<dbReference type="InterPro" id="IPR036318">
    <property type="entry name" value="FAD-bd_PCMH-like_sf"/>
</dbReference>
<dbReference type="PANTHER" id="PTHR42659">
    <property type="entry name" value="XANTHINE DEHYDROGENASE SUBUNIT C-RELATED"/>
    <property type="match status" value="1"/>
</dbReference>
<dbReference type="GO" id="GO:0071949">
    <property type="term" value="F:FAD binding"/>
    <property type="evidence" value="ECO:0007669"/>
    <property type="project" value="InterPro"/>
</dbReference>
<dbReference type="InterPro" id="IPR002346">
    <property type="entry name" value="Mopterin_DH_FAD-bd"/>
</dbReference>
<evidence type="ECO:0000256" key="2">
    <source>
        <dbReference type="ARBA" id="ARBA00022827"/>
    </source>
</evidence>
<dbReference type="InterPro" id="IPR016166">
    <property type="entry name" value="FAD-bd_PCMH"/>
</dbReference>
<dbReference type="AlphaFoldDB" id="A0A511DRC6"/>
<evidence type="ECO:0000313" key="6">
    <source>
        <dbReference type="Proteomes" id="UP000321685"/>
    </source>
</evidence>
<evidence type="ECO:0000313" key="5">
    <source>
        <dbReference type="EMBL" id="GEL26294.1"/>
    </source>
</evidence>
<dbReference type="OrthoDB" id="9793944at2"/>
<evidence type="ECO:0000256" key="3">
    <source>
        <dbReference type="ARBA" id="ARBA00023002"/>
    </source>
</evidence>
<dbReference type="InterPro" id="IPR051312">
    <property type="entry name" value="Diverse_Substr_Oxidored"/>
</dbReference>
<keyword evidence="6" id="KW-1185">Reference proteome</keyword>
<dbReference type="Proteomes" id="UP000321685">
    <property type="component" value="Unassembled WGS sequence"/>
</dbReference>
<feature type="domain" description="FAD-binding PCMH-type" evidence="4">
    <location>
        <begin position="1"/>
        <end position="177"/>
    </location>
</feature>
<keyword evidence="3" id="KW-0560">Oxidoreductase</keyword>
<gene>
    <name evidence="5" type="ORF">PSU4_52480</name>
</gene>
<keyword evidence="1" id="KW-0285">Flavoprotein</keyword>
<dbReference type="Gene3D" id="3.30.390.50">
    <property type="entry name" value="CO dehydrogenase flavoprotein, C-terminal domain"/>
    <property type="match status" value="1"/>
</dbReference>
<name>A0A511DRC6_9PSEU</name>
<accession>A0A511DRC6</accession>
<evidence type="ECO:0000259" key="4">
    <source>
        <dbReference type="PROSITE" id="PS51387"/>
    </source>
</evidence>
<dbReference type="InterPro" id="IPR016167">
    <property type="entry name" value="FAD-bd_PCMH_sub1"/>
</dbReference>
<dbReference type="Gene3D" id="3.30.465.10">
    <property type="match status" value="1"/>
</dbReference>
<dbReference type="InterPro" id="IPR005107">
    <property type="entry name" value="CO_DH_flav_C"/>
</dbReference>
<protein>
    <submittedName>
        <fullName evidence="5">Carbon monoxide dehydrogenase</fullName>
    </submittedName>
</protein>
<dbReference type="EMBL" id="BJVJ01000083">
    <property type="protein sequence ID" value="GEL26294.1"/>
    <property type="molecule type" value="Genomic_DNA"/>
</dbReference>
<dbReference type="InterPro" id="IPR016169">
    <property type="entry name" value="FAD-bd_PCMH_sub2"/>
</dbReference>
<dbReference type="PANTHER" id="PTHR42659:SF2">
    <property type="entry name" value="XANTHINE DEHYDROGENASE SUBUNIT C-RELATED"/>
    <property type="match status" value="1"/>
</dbReference>
<dbReference type="RefSeq" id="WP_147114033.1">
    <property type="nucleotide sequence ID" value="NZ_BJVJ01000083.1"/>
</dbReference>
<evidence type="ECO:0000256" key="1">
    <source>
        <dbReference type="ARBA" id="ARBA00022630"/>
    </source>
</evidence>